<reference evidence="2" key="1">
    <citation type="journal article" date="2019" name="Int. J. Syst. Evol. Microbiol.">
        <title>The Global Catalogue of Microorganisms (GCM) 10K type strain sequencing project: providing services to taxonomists for standard genome sequencing and annotation.</title>
        <authorList>
            <consortium name="The Broad Institute Genomics Platform"/>
            <consortium name="The Broad Institute Genome Sequencing Center for Infectious Disease"/>
            <person name="Wu L."/>
            <person name="Ma J."/>
        </authorList>
    </citation>
    <scope>NUCLEOTIDE SEQUENCE [LARGE SCALE GENOMIC DNA]</scope>
    <source>
        <strain evidence="2">JCM 31696</strain>
    </source>
</reference>
<dbReference type="Proteomes" id="UP001597083">
    <property type="component" value="Unassembled WGS sequence"/>
</dbReference>
<comment type="caution">
    <text evidence="1">The sequence shown here is derived from an EMBL/GenBank/DDBJ whole genome shotgun (WGS) entry which is preliminary data.</text>
</comment>
<accession>A0ABW3CRE8</accession>
<dbReference type="EMBL" id="JBHTIR010004172">
    <property type="protein sequence ID" value="MFD0856569.1"/>
    <property type="molecule type" value="Genomic_DNA"/>
</dbReference>
<proteinExistence type="predicted"/>
<sequence length="191" mass="21312">MLDAQPPVEDAVLGAVAERCAGPLPAQLVDLWRTTFGGRLHYDLRGDLDGQNVTLSFVELFHPGSDGYHDLWGWIDHECALAEEHWPDWSGRLVHLPIGGFEYLERFYVDTETGPDHGAVECWRQGLPPGWQLRTGDRVGRVADDLRALFGQLMLERDPWALDDDAIEMGVDIRDAVDTLADGTDPHARTA</sequence>
<organism evidence="1 2">
    <name type="scientific">Actinomadura adrarensis</name>
    <dbReference type="NCBI Taxonomy" id="1819600"/>
    <lineage>
        <taxon>Bacteria</taxon>
        <taxon>Bacillati</taxon>
        <taxon>Actinomycetota</taxon>
        <taxon>Actinomycetes</taxon>
        <taxon>Streptosporangiales</taxon>
        <taxon>Thermomonosporaceae</taxon>
        <taxon>Actinomadura</taxon>
    </lineage>
</organism>
<keyword evidence="2" id="KW-1185">Reference proteome</keyword>
<protein>
    <recommendedName>
        <fullName evidence="3">SMI1/KNR4 family protein</fullName>
    </recommendedName>
</protein>
<feature type="non-terminal residue" evidence="1">
    <location>
        <position position="191"/>
    </location>
</feature>
<evidence type="ECO:0000313" key="1">
    <source>
        <dbReference type="EMBL" id="MFD0856569.1"/>
    </source>
</evidence>
<evidence type="ECO:0000313" key="2">
    <source>
        <dbReference type="Proteomes" id="UP001597083"/>
    </source>
</evidence>
<evidence type="ECO:0008006" key="3">
    <source>
        <dbReference type="Google" id="ProtNLM"/>
    </source>
</evidence>
<name>A0ABW3CRE8_9ACTN</name>
<gene>
    <name evidence="1" type="ORF">ACFQ07_30335</name>
</gene>